<name>A0AC34GMQ8_9BILA</name>
<reference evidence="2" key="1">
    <citation type="submission" date="2022-11" db="UniProtKB">
        <authorList>
            <consortium name="WormBaseParasite"/>
        </authorList>
    </citation>
    <scope>IDENTIFICATION</scope>
</reference>
<dbReference type="WBParaSite" id="ES5_v2.g308.t1">
    <property type="protein sequence ID" value="ES5_v2.g308.t1"/>
    <property type="gene ID" value="ES5_v2.g308"/>
</dbReference>
<sequence length="141" mass="14561">MNAMLDPRAFIPFLYDPTTLSMIQQQQQQQVAALAAAAAQSKSFSLPTNNNNNASTNSTSSISNASSTASASSSFRIHDLLDASKMADQTSSTTPNNSIQAALAQMMGAAFPSGVMPSGPGLRLLNSSISDQANSSGENGD</sequence>
<evidence type="ECO:0000313" key="1">
    <source>
        <dbReference type="Proteomes" id="UP000887579"/>
    </source>
</evidence>
<dbReference type="Proteomes" id="UP000887579">
    <property type="component" value="Unplaced"/>
</dbReference>
<accession>A0AC34GMQ8</accession>
<evidence type="ECO:0000313" key="2">
    <source>
        <dbReference type="WBParaSite" id="ES5_v2.g308.t1"/>
    </source>
</evidence>
<protein>
    <submittedName>
        <fullName evidence="2">Uncharacterized protein</fullName>
    </submittedName>
</protein>
<organism evidence="1 2">
    <name type="scientific">Panagrolaimus sp. ES5</name>
    <dbReference type="NCBI Taxonomy" id="591445"/>
    <lineage>
        <taxon>Eukaryota</taxon>
        <taxon>Metazoa</taxon>
        <taxon>Ecdysozoa</taxon>
        <taxon>Nematoda</taxon>
        <taxon>Chromadorea</taxon>
        <taxon>Rhabditida</taxon>
        <taxon>Tylenchina</taxon>
        <taxon>Panagrolaimomorpha</taxon>
        <taxon>Panagrolaimoidea</taxon>
        <taxon>Panagrolaimidae</taxon>
        <taxon>Panagrolaimus</taxon>
    </lineage>
</organism>
<proteinExistence type="predicted"/>